<reference evidence="2" key="1">
    <citation type="journal article" date="2011" name="Nat. Biotechnol.">
        <title>The genomic sequence of the Chinese hamster ovary (CHO)-K1 cell line.</title>
        <authorList>
            <person name="Xu X."/>
            <person name="Nagarajan H."/>
            <person name="Lewis N.E."/>
            <person name="Pan S."/>
            <person name="Cai Z."/>
            <person name="Liu X."/>
            <person name="Chen W."/>
            <person name="Xie M."/>
            <person name="Wang W."/>
            <person name="Hammond S."/>
            <person name="Andersen M.R."/>
            <person name="Neff N."/>
            <person name="Passarelli B."/>
            <person name="Koh W."/>
            <person name="Fan H.C."/>
            <person name="Wang J."/>
            <person name="Gui Y."/>
            <person name="Lee K.H."/>
            <person name="Betenbaugh M.J."/>
            <person name="Quake S.R."/>
            <person name="Famili I."/>
            <person name="Palsson B.O."/>
            <person name="Wang J."/>
        </authorList>
    </citation>
    <scope>NUCLEOTIDE SEQUENCE [LARGE SCALE GENOMIC DNA]</scope>
    <source>
        <strain evidence="2">CHO K1 cell line</strain>
    </source>
</reference>
<dbReference type="AlphaFoldDB" id="G3H2C0"/>
<evidence type="ECO:0000313" key="1">
    <source>
        <dbReference type="EMBL" id="EGW03015.1"/>
    </source>
</evidence>
<dbReference type="EMBL" id="JH000114">
    <property type="protein sequence ID" value="EGW03015.1"/>
    <property type="molecule type" value="Genomic_DNA"/>
</dbReference>
<accession>G3H2C0</accession>
<dbReference type="InParanoid" id="G3H2C0"/>
<protein>
    <submittedName>
        <fullName evidence="1">Uncharacterized protein</fullName>
    </submittedName>
</protein>
<organism evidence="1 2">
    <name type="scientific">Cricetulus griseus</name>
    <name type="common">Chinese hamster</name>
    <name type="synonym">Cricetulus barabensis griseus</name>
    <dbReference type="NCBI Taxonomy" id="10029"/>
    <lineage>
        <taxon>Eukaryota</taxon>
        <taxon>Metazoa</taxon>
        <taxon>Chordata</taxon>
        <taxon>Craniata</taxon>
        <taxon>Vertebrata</taxon>
        <taxon>Euteleostomi</taxon>
        <taxon>Mammalia</taxon>
        <taxon>Eutheria</taxon>
        <taxon>Euarchontoglires</taxon>
        <taxon>Glires</taxon>
        <taxon>Rodentia</taxon>
        <taxon>Myomorpha</taxon>
        <taxon>Muroidea</taxon>
        <taxon>Cricetidae</taxon>
        <taxon>Cricetinae</taxon>
        <taxon>Cricetulus</taxon>
    </lineage>
</organism>
<gene>
    <name evidence="1" type="ORF">I79_004328</name>
</gene>
<evidence type="ECO:0000313" key="2">
    <source>
        <dbReference type="Proteomes" id="UP000001075"/>
    </source>
</evidence>
<dbReference type="Proteomes" id="UP000001075">
    <property type="component" value="Unassembled WGS sequence"/>
</dbReference>
<sequence length="100" mass="11852">MVFVGLKGSTYKLMSSREVQNRQKPQWLKAEKKPNTEAARSKPSIIRISGWELVHAHLSAFFGFMDDYFGLAEQWQQEERRMRTILKINFLKISYLSWKL</sequence>
<name>G3H2C0_CRIGR</name>
<proteinExistence type="predicted"/>